<dbReference type="Proteomes" id="UP001457661">
    <property type="component" value="Unassembled WGS sequence"/>
</dbReference>
<evidence type="ECO:0008006" key="3">
    <source>
        <dbReference type="Google" id="ProtNLM"/>
    </source>
</evidence>
<protein>
    <recommendedName>
        <fullName evidence="3">Asparagine synthetase domain-containing protein</fullName>
    </recommendedName>
</protein>
<sequence>MENRILTRAEIETYAKHMICPKELADNPLLPSEKGIEAFNHYPFRQSSDLYCGDSKPSLMIDELIASLNRGLNPEKEPIILLSDGKDSMSIALALSKMNRKCKTLTLLRAEDHNLRGFIEDKCKQMNHTPFFVEIDDIVDAFDGELFAKSCSLMDNPVLDQGMIFFLFGLKVFFEKVDLAPSSCQFIDGLGNDEHLGYLPSKSQMYSYKLSKLGIWKFNKYLPNFLNWYIRSPAESQGDLSALACFFDFKGSNDLNSFFSKIYVKSDAEFIDFRSFCRGAYHDHQCMISKTKVAAYAHGAEIFYPWTDPLLSAYCFNLPKEDKFNIDKMHNKVILRELLQRDLSWMQSKRGVDLFIDLDVKKFIAILSNYVSNDVIDKIMQTKFITTSVKKRALLELLNLSGYLYANDYSKDGIRNLLFGENK</sequence>
<accession>A0ABU9TH09</accession>
<dbReference type="Gene3D" id="3.40.50.620">
    <property type="entry name" value="HUPs"/>
    <property type="match status" value="1"/>
</dbReference>
<proteinExistence type="predicted"/>
<evidence type="ECO:0000313" key="1">
    <source>
        <dbReference type="EMBL" id="MEM5533000.1"/>
    </source>
</evidence>
<keyword evidence="2" id="KW-1185">Reference proteome</keyword>
<organism evidence="1 2">
    <name type="scientific">Pseudoalteromonas arctica</name>
    <dbReference type="NCBI Taxonomy" id="394751"/>
    <lineage>
        <taxon>Bacteria</taxon>
        <taxon>Pseudomonadati</taxon>
        <taxon>Pseudomonadota</taxon>
        <taxon>Gammaproteobacteria</taxon>
        <taxon>Alteromonadales</taxon>
        <taxon>Pseudoalteromonadaceae</taxon>
        <taxon>Pseudoalteromonas</taxon>
    </lineage>
</organism>
<gene>
    <name evidence="1" type="ORF">WNY57_11210</name>
</gene>
<dbReference type="RefSeq" id="WP_342879759.1">
    <property type="nucleotide sequence ID" value="NZ_JBBMQX010000007.1"/>
</dbReference>
<reference evidence="1 2" key="1">
    <citation type="submission" date="2024-03" db="EMBL/GenBank/DDBJ databases">
        <title>Community enrichment and isolation of bacterial strains for fucoidan degradation.</title>
        <authorList>
            <person name="Sichert A."/>
        </authorList>
    </citation>
    <scope>NUCLEOTIDE SEQUENCE [LARGE SCALE GENOMIC DNA]</scope>
    <source>
        <strain evidence="1 2">AS26</strain>
    </source>
</reference>
<evidence type="ECO:0000313" key="2">
    <source>
        <dbReference type="Proteomes" id="UP001457661"/>
    </source>
</evidence>
<name>A0ABU9TH09_9GAMM</name>
<dbReference type="InterPro" id="IPR014729">
    <property type="entry name" value="Rossmann-like_a/b/a_fold"/>
</dbReference>
<comment type="caution">
    <text evidence="1">The sequence shown here is derived from an EMBL/GenBank/DDBJ whole genome shotgun (WGS) entry which is preliminary data.</text>
</comment>
<dbReference type="EMBL" id="JBBMQX010000007">
    <property type="protein sequence ID" value="MEM5533000.1"/>
    <property type="molecule type" value="Genomic_DNA"/>
</dbReference>
<dbReference type="SUPFAM" id="SSF52402">
    <property type="entry name" value="Adenine nucleotide alpha hydrolases-like"/>
    <property type="match status" value="1"/>
</dbReference>